<feature type="compositionally biased region" description="Basic and acidic residues" evidence="1">
    <location>
        <begin position="645"/>
        <end position="654"/>
    </location>
</feature>
<feature type="compositionally biased region" description="Basic and acidic residues" evidence="1">
    <location>
        <begin position="158"/>
        <end position="167"/>
    </location>
</feature>
<gene>
    <name evidence="2" type="ORF">AVDCRST_MAG66-3956</name>
</gene>
<feature type="compositionally biased region" description="Basic residues" evidence="1">
    <location>
        <begin position="178"/>
        <end position="201"/>
    </location>
</feature>
<feature type="compositionally biased region" description="Basic residues" evidence="1">
    <location>
        <begin position="445"/>
        <end position="457"/>
    </location>
</feature>
<feature type="compositionally biased region" description="Basic residues" evidence="1">
    <location>
        <begin position="290"/>
        <end position="301"/>
    </location>
</feature>
<accession>A0A6J4QLL8</accession>
<feature type="compositionally biased region" description="Basic residues" evidence="1">
    <location>
        <begin position="210"/>
        <end position="219"/>
    </location>
</feature>
<feature type="compositionally biased region" description="Low complexity" evidence="1">
    <location>
        <begin position="309"/>
        <end position="327"/>
    </location>
</feature>
<feature type="compositionally biased region" description="Basic residues" evidence="1">
    <location>
        <begin position="338"/>
        <end position="356"/>
    </location>
</feature>
<feature type="compositionally biased region" description="Basic residues" evidence="1">
    <location>
        <begin position="599"/>
        <end position="620"/>
    </location>
</feature>
<feature type="compositionally biased region" description="Basic and acidic residues" evidence="1">
    <location>
        <begin position="83"/>
        <end position="102"/>
    </location>
</feature>
<evidence type="ECO:0000256" key="1">
    <source>
        <dbReference type="SAM" id="MobiDB-lite"/>
    </source>
</evidence>
<organism evidence="2">
    <name type="scientific">uncultured Pseudonocardia sp</name>
    <dbReference type="NCBI Taxonomy" id="211455"/>
    <lineage>
        <taxon>Bacteria</taxon>
        <taxon>Bacillati</taxon>
        <taxon>Actinomycetota</taxon>
        <taxon>Actinomycetes</taxon>
        <taxon>Pseudonocardiales</taxon>
        <taxon>Pseudonocardiaceae</taxon>
        <taxon>Pseudonocardia</taxon>
        <taxon>environmental samples</taxon>
    </lineage>
</organism>
<feature type="compositionally biased region" description="Basic residues" evidence="1">
    <location>
        <begin position="552"/>
        <end position="562"/>
    </location>
</feature>
<reference evidence="2" key="1">
    <citation type="submission" date="2020-02" db="EMBL/GenBank/DDBJ databases">
        <authorList>
            <person name="Meier V. D."/>
        </authorList>
    </citation>
    <scope>NUCLEOTIDE SEQUENCE</scope>
    <source>
        <strain evidence="2">AVDCRST_MAG66</strain>
    </source>
</reference>
<feature type="compositionally biased region" description="Basic and acidic residues" evidence="1">
    <location>
        <begin position="419"/>
        <end position="435"/>
    </location>
</feature>
<proteinExistence type="predicted"/>
<dbReference type="EMBL" id="CADCUS010000546">
    <property type="protein sequence ID" value="CAA9440908.1"/>
    <property type="molecule type" value="Genomic_DNA"/>
</dbReference>
<feature type="non-terminal residue" evidence="2">
    <location>
        <position position="1"/>
    </location>
</feature>
<feature type="compositionally biased region" description="Basic and acidic residues" evidence="1">
    <location>
        <begin position="458"/>
        <end position="474"/>
    </location>
</feature>
<feature type="compositionally biased region" description="Basic residues" evidence="1">
    <location>
        <begin position="73"/>
        <end position="82"/>
    </location>
</feature>
<feature type="non-terminal residue" evidence="2">
    <location>
        <position position="661"/>
    </location>
</feature>
<feature type="compositionally biased region" description="Basic residues" evidence="1">
    <location>
        <begin position="519"/>
        <end position="543"/>
    </location>
</feature>
<sequence length="661" mass="72041">AVPDRPRARPSLGDPHVRGPLLGIDVQRALPAQHRQGPDRPVDRLRPAHPDRLRPRPRAREGRGRQGRGAGQPHRRHAHPVRGHPDGRRQHLDDHQRARDVPARPLRRRRRRARCPAGDAGRHHAERHRQGVPLPRHLRLPARPQHAPDLRHDRLVGRGDPEVEPDQHLQLPPAGGRGHARAGARLRAVHRHRRAGHRARLRPGAAGALPRRRRPHLLLRQRGPAVRRGDVQDAGLRPPVGRDRPRALRCAGPGQAPPALRRAGELAGPDRGPAGEQRPAHRAGDARGHPVARRPGPRRPAPRLERGARPAAALGPAVGAADAAGAGLRDRPAGVRGPVHRLGRRRGQGGRARRRCPRGDRPGPGDGRRRRRRRVRLHEGAARLGPVGAAAQDGVRRARRRRGQPVRHHRAVPAAGRGGRRDRDRRPRHGGRGDRGGPGLAGRAGRGRRRGGAHRPARRGEDRHQPRGRLDRLRAGRRHRGGVVGGAARGVRRVPRPDGRGGGGLRERCRADRGGPRAGARRGRGDRRAAAHARRQARARRPLQRCGAGGRARPRRRLRGRLPGHPAHPGPDRRRRGAGGSARRRAVGAVGLAPGGGARRGRRPAGGRCGRRPGRGRRDHPARGRAGAQGLRRRGGLHAEGLPAHGDDGRDRHAGARRAPV</sequence>
<evidence type="ECO:0000313" key="2">
    <source>
        <dbReference type="EMBL" id="CAA9440908.1"/>
    </source>
</evidence>
<feature type="compositionally biased region" description="Basic and acidic residues" evidence="1">
    <location>
        <begin position="495"/>
        <end position="515"/>
    </location>
</feature>
<protein>
    <submittedName>
        <fullName evidence="2">Ethylmalonyl-CoA mutase, methylsuccinyl-CoA-forming</fullName>
    </submittedName>
</protein>
<feature type="compositionally biased region" description="Basic and acidic residues" evidence="1">
    <location>
        <begin position="36"/>
        <end position="64"/>
    </location>
</feature>
<name>A0A6J4QLL8_9PSEU</name>
<feature type="compositionally biased region" description="Basic residues" evidence="1">
    <location>
        <begin position="573"/>
        <end position="586"/>
    </location>
</feature>
<feature type="compositionally biased region" description="Basic and acidic residues" evidence="1">
    <location>
        <begin position="357"/>
        <end position="367"/>
    </location>
</feature>
<feature type="compositionally biased region" description="Basic and acidic residues" evidence="1">
    <location>
        <begin position="278"/>
        <end position="288"/>
    </location>
</feature>
<feature type="compositionally biased region" description="Basic residues" evidence="1">
    <location>
        <begin position="105"/>
        <end position="114"/>
    </location>
</feature>
<feature type="compositionally biased region" description="Basic residues" evidence="1">
    <location>
        <begin position="397"/>
        <end position="411"/>
    </location>
</feature>
<dbReference type="AlphaFoldDB" id="A0A6J4QLL8"/>
<feature type="region of interest" description="Disordered" evidence="1">
    <location>
        <begin position="158"/>
        <end position="661"/>
    </location>
</feature>
<feature type="region of interest" description="Disordered" evidence="1">
    <location>
        <begin position="1"/>
        <end position="134"/>
    </location>
</feature>